<keyword evidence="3" id="KW-0540">Nuclease</keyword>
<evidence type="ECO:0000256" key="2">
    <source>
        <dbReference type="ARBA" id="ARBA00022695"/>
    </source>
</evidence>
<evidence type="ECO:0000313" key="8">
    <source>
        <dbReference type="EMBL" id="CAD7000967.1"/>
    </source>
</evidence>
<feature type="non-terminal residue" evidence="8">
    <location>
        <position position="1"/>
    </location>
</feature>
<proteinExistence type="predicted"/>
<dbReference type="AlphaFoldDB" id="A0A811UT82"/>
<dbReference type="EMBL" id="CAJHJT010000023">
    <property type="protein sequence ID" value="CAD7000967.1"/>
    <property type="molecule type" value="Genomic_DNA"/>
</dbReference>
<evidence type="ECO:0000259" key="7">
    <source>
        <dbReference type="Pfam" id="PF17917"/>
    </source>
</evidence>
<gene>
    <name evidence="8" type="ORF">CCAP1982_LOCUS9440</name>
</gene>
<name>A0A811UT82_CERCA</name>
<dbReference type="GO" id="GO:0003964">
    <property type="term" value="F:RNA-directed DNA polymerase activity"/>
    <property type="evidence" value="ECO:0007669"/>
    <property type="project" value="UniProtKB-KW"/>
</dbReference>
<feature type="domain" description="Reverse transcriptase RNase H-like" evidence="7">
    <location>
        <begin position="68"/>
        <end position="98"/>
    </location>
</feature>
<dbReference type="GO" id="GO:0016787">
    <property type="term" value="F:hydrolase activity"/>
    <property type="evidence" value="ECO:0007669"/>
    <property type="project" value="UniProtKB-KW"/>
</dbReference>
<evidence type="ECO:0000256" key="4">
    <source>
        <dbReference type="ARBA" id="ARBA00022759"/>
    </source>
</evidence>
<keyword evidence="2" id="KW-0548">Nucleotidyltransferase</keyword>
<accession>A0A811UT82</accession>
<dbReference type="InterPro" id="IPR041373">
    <property type="entry name" value="RT_RNaseH"/>
</dbReference>
<evidence type="ECO:0000256" key="5">
    <source>
        <dbReference type="ARBA" id="ARBA00022801"/>
    </source>
</evidence>
<keyword evidence="5" id="KW-0378">Hydrolase</keyword>
<evidence type="ECO:0000256" key="3">
    <source>
        <dbReference type="ARBA" id="ARBA00022722"/>
    </source>
</evidence>
<organism evidence="8 9">
    <name type="scientific">Ceratitis capitata</name>
    <name type="common">Mediterranean fruit fly</name>
    <name type="synonym">Tephritis capitata</name>
    <dbReference type="NCBI Taxonomy" id="7213"/>
    <lineage>
        <taxon>Eukaryota</taxon>
        <taxon>Metazoa</taxon>
        <taxon>Ecdysozoa</taxon>
        <taxon>Arthropoda</taxon>
        <taxon>Hexapoda</taxon>
        <taxon>Insecta</taxon>
        <taxon>Pterygota</taxon>
        <taxon>Neoptera</taxon>
        <taxon>Endopterygota</taxon>
        <taxon>Diptera</taxon>
        <taxon>Brachycera</taxon>
        <taxon>Muscomorpha</taxon>
        <taxon>Tephritoidea</taxon>
        <taxon>Tephritidae</taxon>
        <taxon>Ceratitis</taxon>
        <taxon>Ceratitis</taxon>
    </lineage>
</organism>
<evidence type="ECO:0000256" key="1">
    <source>
        <dbReference type="ARBA" id="ARBA00022679"/>
    </source>
</evidence>
<dbReference type="GO" id="GO:0004519">
    <property type="term" value="F:endonuclease activity"/>
    <property type="evidence" value="ECO:0007669"/>
    <property type="project" value="UniProtKB-KW"/>
</dbReference>
<keyword evidence="6" id="KW-0695">RNA-directed DNA polymerase</keyword>
<sequence length="98" mass="11159">ESVNTFKNTDPVNGVLEKNTTFCMLIEANLKINHEMSKFFLERIKVFKVAAIRGLTPPANLQEVKLLDGSKRLLTYASRRLNKAERNYSTTEKECPAI</sequence>
<keyword evidence="9" id="KW-1185">Reference proteome</keyword>
<protein>
    <submittedName>
        <fullName evidence="8">(Mediterranean fruit fly) hypothetical protein</fullName>
    </submittedName>
</protein>
<keyword evidence="4" id="KW-0255">Endonuclease</keyword>
<comment type="caution">
    <text evidence="8">The sequence shown here is derived from an EMBL/GenBank/DDBJ whole genome shotgun (WGS) entry which is preliminary data.</text>
</comment>
<feature type="non-terminal residue" evidence="8">
    <location>
        <position position="98"/>
    </location>
</feature>
<evidence type="ECO:0000313" key="9">
    <source>
        <dbReference type="Proteomes" id="UP000606786"/>
    </source>
</evidence>
<dbReference type="Proteomes" id="UP000606786">
    <property type="component" value="Unassembled WGS sequence"/>
</dbReference>
<reference evidence="8" key="1">
    <citation type="submission" date="2020-11" db="EMBL/GenBank/DDBJ databases">
        <authorList>
            <person name="Whitehead M."/>
        </authorList>
    </citation>
    <scope>NUCLEOTIDE SEQUENCE</scope>
    <source>
        <strain evidence="8">EGII</strain>
    </source>
</reference>
<keyword evidence="1" id="KW-0808">Transferase</keyword>
<dbReference type="Pfam" id="PF17917">
    <property type="entry name" value="RT_RNaseH"/>
    <property type="match status" value="1"/>
</dbReference>
<evidence type="ECO:0000256" key="6">
    <source>
        <dbReference type="ARBA" id="ARBA00022918"/>
    </source>
</evidence>